<feature type="transmembrane region" description="Helical" evidence="5">
    <location>
        <begin position="122"/>
        <end position="142"/>
    </location>
</feature>
<feature type="transmembrane region" description="Helical" evidence="5">
    <location>
        <begin position="40"/>
        <end position="57"/>
    </location>
</feature>
<evidence type="ECO:0000256" key="4">
    <source>
        <dbReference type="ARBA" id="ARBA00023136"/>
    </source>
</evidence>
<feature type="transmembrane region" description="Helical" evidence="5">
    <location>
        <begin position="9"/>
        <end position="28"/>
    </location>
</feature>
<dbReference type="Pfam" id="PF02600">
    <property type="entry name" value="DsbB"/>
    <property type="match status" value="1"/>
</dbReference>
<dbReference type="EMBL" id="CP019434">
    <property type="protein sequence ID" value="APZ41859.1"/>
    <property type="molecule type" value="Genomic_DNA"/>
</dbReference>
<feature type="transmembrane region" description="Helical" evidence="5">
    <location>
        <begin position="64"/>
        <end position="82"/>
    </location>
</feature>
<dbReference type="InterPro" id="IPR023380">
    <property type="entry name" value="DsbB-like_sf"/>
</dbReference>
<evidence type="ECO:0000256" key="1">
    <source>
        <dbReference type="ARBA" id="ARBA00004141"/>
    </source>
</evidence>
<proteinExistence type="predicted"/>
<evidence type="ECO:0000313" key="6">
    <source>
        <dbReference type="EMBL" id="APZ41859.1"/>
    </source>
</evidence>
<dbReference type="RefSeq" id="WP_076835206.1">
    <property type="nucleotide sequence ID" value="NZ_CP019434.1"/>
</dbReference>
<evidence type="ECO:0008006" key="8">
    <source>
        <dbReference type="Google" id="ProtNLM"/>
    </source>
</evidence>
<name>A0A1P8UDL4_9GAMM</name>
<dbReference type="Gene3D" id="1.20.1550.10">
    <property type="entry name" value="DsbB-like"/>
    <property type="match status" value="1"/>
</dbReference>
<dbReference type="GO" id="GO:0006457">
    <property type="term" value="P:protein folding"/>
    <property type="evidence" value="ECO:0007669"/>
    <property type="project" value="InterPro"/>
</dbReference>
<evidence type="ECO:0000256" key="5">
    <source>
        <dbReference type="SAM" id="Phobius"/>
    </source>
</evidence>
<dbReference type="SUPFAM" id="SSF158442">
    <property type="entry name" value="DsbB-like"/>
    <property type="match status" value="1"/>
</dbReference>
<dbReference type="GO" id="GO:0016020">
    <property type="term" value="C:membrane"/>
    <property type="evidence" value="ECO:0007669"/>
    <property type="project" value="UniProtKB-SubCell"/>
</dbReference>
<evidence type="ECO:0000256" key="2">
    <source>
        <dbReference type="ARBA" id="ARBA00022692"/>
    </source>
</evidence>
<feature type="transmembrane region" description="Helical" evidence="5">
    <location>
        <begin position="88"/>
        <end position="110"/>
    </location>
</feature>
<organism evidence="6 7">
    <name type="scientific">Acidihalobacter ferrooxydans</name>
    <dbReference type="NCBI Taxonomy" id="1765967"/>
    <lineage>
        <taxon>Bacteria</taxon>
        <taxon>Pseudomonadati</taxon>
        <taxon>Pseudomonadota</taxon>
        <taxon>Gammaproteobacteria</taxon>
        <taxon>Chromatiales</taxon>
        <taxon>Ectothiorhodospiraceae</taxon>
        <taxon>Acidihalobacter</taxon>
    </lineage>
</organism>
<dbReference type="Proteomes" id="UP000243807">
    <property type="component" value="Chromosome"/>
</dbReference>
<sequence>MRFLNGRHLGVLGVVTTLAALAAALWWQYHDGLEPCSLCWVQRGEVVLLLVGFALHWRWQRLGGGLALLAAVAGLVTALLQLDEVQNGAAAALNVCTITASGLPSCAVAGAHRILGIRLVDWSLAGFVFWLLLALAALPWRARGAAA</sequence>
<accession>A0A1P8UDL4</accession>
<dbReference type="GO" id="GO:0015035">
    <property type="term" value="F:protein-disulfide reductase activity"/>
    <property type="evidence" value="ECO:0007669"/>
    <property type="project" value="InterPro"/>
</dbReference>
<comment type="subcellular location">
    <subcellularLocation>
        <location evidence="1">Membrane</location>
        <topology evidence="1">Multi-pass membrane protein</topology>
    </subcellularLocation>
</comment>
<dbReference type="AlphaFoldDB" id="A0A1P8UDL4"/>
<dbReference type="InterPro" id="IPR003752">
    <property type="entry name" value="DiS_bond_form_DsbB/BdbC"/>
</dbReference>
<keyword evidence="4 5" id="KW-0472">Membrane</keyword>
<dbReference type="KEGG" id="afy:BW247_01055"/>
<keyword evidence="3 5" id="KW-1133">Transmembrane helix</keyword>
<protein>
    <recommendedName>
        <fullName evidence="8">Disulfide bond formation protein B</fullName>
    </recommendedName>
</protein>
<gene>
    <name evidence="6" type="ORF">BW247_01055</name>
</gene>
<keyword evidence="7" id="KW-1185">Reference proteome</keyword>
<evidence type="ECO:0000256" key="3">
    <source>
        <dbReference type="ARBA" id="ARBA00022989"/>
    </source>
</evidence>
<reference evidence="6 7" key="1">
    <citation type="submission" date="2017-01" db="EMBL/GenBank/DDBJ databases">
        <title>Draft sequence of Acidihalobacter ferrooxidans strain DSM 14175 (strain V8).</title>
        <authorList>
            <person name="Khaleque H.N."/>
            <person name="Ramsay J.P."/>
            <person name="Murphy R.J.T."/>
            <person name="Kaksonen A.H."/>
            <person name="Boxall N.J."/>
            <person name="Watkin E.L.J."/>
        </authorList>
    </citation>
    <scope>NUCLEOTIDE SEQUENCE [LARGE SCALE GENOMIC DNA]</scope>
    <source>
        <strain evidence="6 7">V8</strain>
    </source>
</reference>
<evidence type="ECO:0000313" key="7">
    <source>
        <dbReference type="Proteomes" id="UP000243807"/>
    </source>
</evidence>
<keyword evidence="2 5" id="KW-0812">Transmembrane</keyword>